<dbReference type="Pfam" id="PF00111">
    <property type="entry name" value="Fer2"/>
    <property type="match status" value="1"/>
</dbReference>
<gene>
    <name evidence="8" type="ORF">BG845_02507</name>
</gene>
<evidence type="ECO:0000256" key="2">
    <source>
        <dbReference type="ARBA" id="ARBA00022714"/>
    </source>
</evidence>
<dbReference type="GO" id="GO:0051537">
    <property type="term" value="F:2 iron, 2 sulfur cluster binding"/>
    <property type="evidence" value="ECO:0007669"/>
    <property type="project" value="UniProtKB-KW"/>
</dbReference>
<dbReference type="InterPro" id="IPR012675">
    <property type="entry name" value="Beta-grasp_dom_sf"/>
</dbReference>
<dbReference type="InterPro" id="IPR001041">
    <property type="entry name" value="2Fe-2S_ferredoxin-type"/>
</dbReference>
<dbReference type="Gene3D" id="3.10.20.30">
    <property type="match status" value="1"/>
</dbReference>
<sequence>MNLIKITFQDAASGARTVEVEPNGTVMEAAVLNNVAGIVAECGGGCSCATCHVHVDEQWIDRLPAPAPEEGDLVEFLDGAGPTSRLSCQLELTPQLDGLVVRTPHAQG</sequence>
<comment type="caution">
    <text evidence="8">The sequence shown here is derived from an EMBL/GenBank/DDBJ whole genome shotgun (WGS) entry which is preliminary data.</text>
</comment>
<dbReference type="EMBL" id="MIGB01000011">
    <property type="protein sequence ID" value="OSY40749.1"/>
    <property type="molecule type" value="Genomic_DNA"/>
</dbReference>
<comment type="similarity">
    <text evidence="1">Belongs to the adrenodoxin/putidaredoxin family.</text>
</comment>
<dbReference type="GO" id="GO:0009055">
    <property type="term" value="F:electron transfer activity"/>
    <property type="evidence" value="ECO:0007669"/>
    <property type="project" value="TreeGrafter"/>
</dbReference>
<dbReference type="CDD" id="cd00207">
    <property type="entry name" value="fer2"/>
    <property type="match status" value="1"/>
</dbReference>
<keyword evidence="5" id="KW-0411">Iron-sulfur</keyword>
<evidence type="ECO:0000256" key="5">
    <source>
        <dbReference type="ARBA" id="ARBA00023014"/>
    </source>
</evidence>
<dbReference type="RefSeq" id="WP_232021049.1">
    <property type="nucleotide sequence ID" value="NZ_AP018920.1"/>
</dbReference>
<evidence type="ECO:0000256" key="4">
    <source>
        <dbReference type="ARBA" id="ARBA00023004"/>
    </source>
</evidence>
<dbReference type="STRING" id="2074.BG845_02507"/>
<dbReference type="SUPFAM" id="SSF54292">
    <property type="entry name" value="2Fe-2S ferredoxin-like"/>
    <property type="match status" value="1"/>
</dbReference>
<protein>
    <submittedName>
        <fullName evidence="8">Ferredoxin-6</fullName>
    </submittedName>
</protein>
<comment type="cofactor">
    <cofactor evidence="6">
        <name>[2Fe-2S] cluster</name>
        <dbReference type="ChEBI" id="CHEBI:190135"/>
    </cofactor>
</comment>
<feature type="domain" description="2Fe-2S ferredoxin-type" evidence="7">
    <location>
        <begin position="4"/>
        <end position="107"/>
    </location>
</feature>
<keyword evidence="4" id="KW-0408">Iron</keyword>
<keyword evidence="9" id="KW-1185">Reference proteome</keyword>
<evidence type="ECO:0000256" key="3">
    <source>
        <dbReference type="ARBA" id="ARBA00022723"/>
    </source>
</evidence>
<dbReference type="InterPro" id="IPR036010">
    <property type="entry name" value="2Fe-2S_ferredoxin-like_sf"/>
</dbReference>
<name>A0A1Y2N0P9_PSEAH</name>
<evidence type="ECO:0000313" key="8">
    <source>
        <dbReference type="EMBL" id="OSY40749.1"/>
    </source>
</evidence>
<dbReference type="PROSITE" id="PS51085">
    <property type="entry name" value="2FE2S_FER_2"/>
    <property type="match status" value="1"/>
</dbReference>
<evidence type="ECO:0000256" key="1">
    <source>
        <dbReference type="ARBA" id="ARBA00010914"/>
    </source>
</evidence>
<dbReference type="GO" id="GO:0005829">
    <property type="term" value="C:cytosol"/>
    <property type="evidence" value="ECO:0007669"/>
    <property type="project" value="TreeGrafter"/>
</dbReference>
<dbReference type="GO" id="GO:0046872">
    <property type="term" value="F:metal ion binding"/>
    <property type="evidence" value="ECO:0007669"/>
    <property type="project" value="UniProtKB-KW"/>
</dbReference>
<dbReference type="PANTHER" id="PTHR23426">
    <property type="entry name" value="FERREDOXIN/ADRENODOXIN"/>
    <property type="match status" value="1"/>
</dbReference>
<organism evidence="8 9">
    <name type="scientific">Pseudonocardia autotrophica</name>
    <name type="common">Amycolata autotrophica</name>
    <name type="synonym">Nocardia autotrophica</name>
    <dbReference type="NCBI Taxonomy" id="2074"/>
    <lineage>
        <taxon>Bacteria</taxon>
        <taxon>Bacillati</taxon>
        <taxon>Actinomycetota</taxon>
        <taxon>Actinomycetes</taxon>
        <taxon>Pseudonocardiales</taxon>
        <taxon>Pseudonocardiaceae</taxon>
        <taxon>Pseudonocardia</taxon>
    </lineage>
</organism>
<dbReference type="AlphaFoldDB" id="A0A1Y2N0P9"/>
<dbReference type="PANTHER" id="PTHR23426:SF65">
    <property type="entry name" value="FERREDOXIN-2, MITOCHONDRIAL"/>
    <property type="match status" value="1"/>
</dbReference>
<evidence type="ECO:0000256" key="6">
    <source>
        <dbReference type="ARBA" id="ARBA00034078"/>
    </source>
</evidence>
<dbReference type="InterPro" id="IPR001055">
    <property type="entry name" value="Adrenodoxin-like"/>
</dbReference>
<dbReference type="PRINTS" id="PR00355">
    <property type="entry name" value="ADRENODOXIN"/>
</dbReference>
<dbReference type="Proteomes" id="UP000194360">
    <property type="component" value="Unassembled WGS sequence"/>
</dbReference>
<keyword evidence="3" id="KW-0479">Metal-binding</keyword>
<dbReference type="GO" id="GO:0140647">
    <property type="term" value="P:P450-containing electron transport chain"/>
    <property type="evidence" value="ECO:0007669"/>
    <property type="project" value="InterPro"/>
</dbReference>
<reference evidence="8 9" key="1">
    <citation type="submission" date="2016-09" db="EMBL/GenBank/DDBJ databases">
        <title>Pseudonocardia autotrophica DSM535, a candidate organism with high potential of specific P450 cytochromes.</title>
        <authorList>
            <person name="Grumaz C."/>
            <person name="Vainshtein Y."/>
            <person name="Kirstahler P."/>
            <person name="Sohn K."/>
        </authorList>
    </citation>
    <scope>NUCLEOTIDE SEQUENCE [LARGE SCALE GENOMIC DNA]</scope>
    <source>
        <strain evidence="8 9">DSM 535</strain>
    </source>
</reference>
<proteinExistence type="inferred from homology"/>
<evidence type="ECO:0000259" key="7">
    <source>
        <dbReference type="PROSITE" id="PS51085"/>
    </source>
</evidence>
<accession>A0A1Y2N0P9</accession>
<keyword evidence="2" id="KW-0001">2Fe-2S</keyword>
<evidence type="ECO:0000313" key="9">
    <source>
        <dbReference type="Proteomes" id="UP000194360"/>
    </source>
</evidence>